<evidence type="ECO:0000313" key="2">
    <source>
        <dbReference type="Proteomes" id="UP000176944"/>
    </source>
</evidence>
<gene>
    <name evidence="1" type="ORF">BJP36_09360</name>
</gene>
<protein>
    <submittedName>
        <fullName evidence="1">Uncharacterized protein</fullName>
    </submittedName>
</protein>
<sequence length="60" mass="6556">MVLLEVRSGVSGQGSGVSGQLKINLFPQIKLILTCFIQKTFVTIKLILSCFIQKLITDSS</sequence>
<name>A0A1D9FXT4_MOOP1</name>
<dbReference type="EMBL" id="CP017708">
    <property type="protein sequence ID" value="AOY80105.1"/>
    <property type="molecule type" value="Genomic_DNA"/>
</dbReference>
<dbReference type="Proteomes" id="UP000176944">
    <property type="component" value="Chromosome"/>
</dbReference>
<evidence type="ECO:0000313" key="1">
    <source>
        <dbReference type="EMBL" id="AOY80105.1"/>
    </source>
</evidence>
<reference evidence="2" key="1">
    <citation type="submission" date="2016-10" db="EMBL/GenBank/DDBJ databases">
        <title>Comparative genomics uncovers the prolific and rare metabolic potential of the cyanobacterial genus Moorea.</title>
        <authorList>
            <person name="Leao T."/>
            <person name="Castelao G."/>
            <person name="Korobeynikov A."/>
            <person name="Monroe E.A."/>
            <person name="Podell S."/>
            <person name="Glukhov E."/>
            <person name="Allen E."/>
            <person name="Gerwick W.H."/>
            <person name="Gerwick L."/>
        </authorList>
    </citation>
    <scope>NUCLEOTIDE SEQUENCE [LARGE SCALE GENOMIC DNA]</scope>
    <source>
        <strain evidence="2">JHB</strain>
    </source>
</reference>
<proteinExistence type="predicted"/>
<accession>A0A1D9FXT4</accession>
<organism evidence="1 2">
    <name type="scientific">Moorena producens (strain JHB)</name>
    <dbReference type="NCBI Taxonomy" id="1454205"/>
    <lineage>
        <taxon>Bacteria</taxon>
        <taxon>Bacillati</taxon>
        <taxon>Cyanobacteriota</taxon>
        <taxon>Cyanophyceae</taxon>
        <taxon>Coleofasciculales</taxon>
        <taxon>Coleofasciculaceae</taxon>
        <taxon>Moorena</taxon>
    </lineage>
</organism>
<dbReference type="AlphaFoldDB" id="A0A1D9FXT4"/>